<evidence type="ECO:0000259" key="7">
    <source>
        <dbReference type="Pfam" id="PF20466"/>
    </source>
</evidence>
<keyword evidence="3" id="KW-0808">Transferase</keyword>
<proteinExistence type="predicted"/>
<comment type="caution">
    <text evidence="10">The sequence shown here is derived from an EMBL/GenBank/DDBJ whole genome shotgun (WGS) entry which is preliminary data.</text>
</comment>
<evidence type="ECO:0000256" key="2">
    <source>
        <dbReference type="ARBA" id="ARBA00022603"/>
    </source>
</evidence>
<comment type="catalytic activity">
    <reaction evidence="4">
        <text>a 2'-deoxyadenosine in DNA + S-adenosyl-L-methionine = an N(6)-methyl-2'-deoxyadenosine in DNA + S-adenosyl-L-homocysteine + H(+)</text>
        <dbReference type="Rhea" id="RHEA:15197"/>
        <dbReference type="Rhea" id="RHEA-COMP:12418"/>
        <dbReference type="Rhea" id="RHEA-COMP:12419"/>
        <dbReference type="ChEBI" id="CHEBI:15378"/>
        <dbReference type="ChEBI" id="CHEBI:57856"/>
        <dbReference type="ChEBI" id="CHEBI:59789"/>
        <dbReference type="ChEBI" id="CHEBI:90615"/>
        <dbReference type="ChEBI" id="CHEBI:90616"/>
        <dbReference type="EC" id="2.1.1.72"/>
    </reaction>
</comment>
<keyword evidence="2 10" id="KW-0489">Methyltransferase</keyword>
<dbReference type="Proteomes" id="UP001597192">
    <property type="component" value="Unassembled WGS sequence"/>
</dbReference>
<feature type="domain" description="MmeI-like C-terminal" evidence="8">
    <location>
        <begin position="809"/>
        <end position="890"/>
    </location>
</feature>
<dbReference type="InterPro" id="IPR046816">
    <property type="entry name" value="MmeI_Mtase"/>
</dbReference>
<evidence type="ECO:0000256" key="4">
    <source>
        <dbReference type="ARBA" id="ARBA00047942"/>
    </source>
</evidence>
<feature type="domain" description="MmeI-like N-terminal" evidence="5">
    <location>
        <begin position="2"/>
        <end position="156"/>
    </location>
</feature>
<dbReference type="PANTHER" id="PTHR33841:SF1">
    <property type="entry name" value="DNA METHYLTRANSFERASE A"/>
    <property type="match status" value="1"/>
</dbReference>
<gene>
    <name evidence="10" type="ORF">ACFQ47_09250</name>
</gene>
<evidence type="ECO:0000256" key="3">
    <source>
        <dbReference type="ARBA" id="ARBA00022679"/>
    </source>
</evidence>
<accession>A0ABW4CPY2</accession>
<dbReference type="InterPro" id="IPR046817">
    <property type="entry name" value="MmeI_N"/>
</dbReference>
<dbReference type="InterPro" id="IPR046818">
    <property type="entry name" value="MmeI_C"/>
</dbReference>
<evidence type="ECO:0000259" key="8">
    <source>
        <dbReference type="Pfam" id="PF20467"/>
    </source>
</evidence>
<dbReference type="GO" id="GO:0008168">
    <property type="term" value="F:methyltransferase activity"/>
    <property type="evidence" value="ECO:0007669"/>
    <property type="project" value="UniProtKB-KW"/>
</dbReference>
<evidence type="ECO:0000259" key="9">
    <source>
        <dbReference type="Pfam" id="PF20473"/>
    </source>
</evidence>
<dbReference type="Pfam" id="PF20473">
    <property type="entry name" value="MmeI_Mtase"/>
    <property type="match status" value="1"/>
</dbReference>
<evidence type="ECO:0000313" key="10">
    <source>
        <dbReference type="EMBL" id="MFD1432852.1"/>
    </source>
</evidence>
<dbReference type="InterPro" id="IPR046820">
    <property type="entry name" value="MmeI_TRD"/>
</dbReference>
<feature type="domain" description="MmeI-like helicase spacer" evidence="6">
    <location>
        <begin position="167"/>
        <end position="243"/>
    </location>
</feature>
<organism evidence="10 11">
    <name type="scientific">Lacticaseibacillus yichunensis</name>
    <dbReference type="NCBI Taxonomy" id="2486015"/>
    <lineage>
        <taxon>Bacteria</taxon>
        <taxon>Bacillati</taxon>
        <taxon>Bacillota</taxon>
        <taxon>Bacilli</taxon>
        <taxon>Lactobacillales</taxon>
        <taxon>Lactobacillaceae</taxon>
        <taxon>Lacticaseibacillus</taxon>
    </lineage>
</organism>
<dbReference type="InterPro" id="IPR050953">
    <property type="entry name" value="N4_N6_ade-DNA_methylase"/>
</dbReference>
<evidence type="ECO:0000256" key="1">
    <source>
        <dbReference type="ARBA" id="ARBA00011900"/>
    </source>
</evidence>
<dbReference type="Pfam" id="PF20467">
    <property type="entry name" value="MmeI_C"/>
    <property type="match status" value="1"/>
</dbReference>
<dbReference type="GO" id="GO:0032259">
    <property type="term" value="P:methylation"/>
    <property type="evidence" value="ECO:0007669"/>
    <property type="project" value="UniProtKB-KW"/>
</dbReference>
<reference evidence="11" key="1">
    <citation type="journal article" date="2019" name="Int. J. Syst. Evol. Microbiol.">
        <title>The Global Catalogue of Microorganisms (GCM) 10K type strain sequencing project: providing services to taxonomists for standard genome sequencing and annotation.</title>
        <authorList>
            <consortium name="The Broad Institute Genomics Platform"/>
            <consortium name="The Broad Institute Genome Sequencing Center for Infectious Disease"/>
            <person name="Wu L."/>
            <person name="Ma J."/>
        </authorList>
    </citation>
    <scope>NUCLEOTIDE SEQUENCE [LARGE SCALE GENOMIC DNA]</scope>
    <source>
        <strain evidence="11">CCM 8947</strain>
    </source>
</reference>
<protein>
    <recommendedName>
        <fullName evidence="1">site-specific DNA-methyltransferase (adenine-specific)</fullName>
        <ecNumber evidence="1">2.1.1.72</ecNumber>
    </recommendedName>
</protein>
<evidence type="ECO:0000259" key="6">
    <source>
        <dbReference type="Pfam" id="PF20465"/>
    </source>
</evidence>
<dbReference type="EC" id="2.1.1.72" evidence="1"/>
<dbReference type="InterPro" id="IPR046819">
    <property type="entry name" value="MmeI_hel"/>
</dbReference>
<feature type="domain" description="MmeI-like target recognition" evidence="7">
    <location>
        <begin position="597"/>
        <end position="806"/>
    </location>
</feature>
<dbReference type="SUPFAM" id="SSF53335">
    <property type="entry name" value="S-adenosyl-L-methionine-dependent methyltransferases"/>
    <property type="match status" value="1"/>
</dbReference>
<dbReference type="EMBL" id="JBHTOG010000044">
    <property type="protein sequence ID" value="MFD1432852.1"/>
    <property type="molecule type" value="Genomic_DNA"/>
</dbReference>
<dbReference type="Pfam" id="PF20465">
    <property type="entry name" value="MmeI_hel"/>
    <property type="match status" value="1"/>
</dbReference>
<dbReference type="InterPro" id="IPR029063">
    <property type="entry name" value="SAM-dependent_MTases_sf"/>
</dbReference>
<evidence type="ECO:0000313" key="11">
    <source>
        <dbReference type="Proteomes" id="UP001597192"/>
    </source>
</evidence>
<dbReference type="RefSeq" id="WP_125695783.1">
    <property type="nucleotide sequence ID" value="NZ_JBHTOG010000044.1"/>
</dbReference>
<dbReference type="Gene3D" id="3.40.50.150">
    <property type="entry name" value="Vaccinia Virus protein VP39"/>
    <property type="match status" value="1"/>
</dbReference>
<dbReference type="PANTHER" id="PTHR33841">
    <property type="entry name" value="DNA METHYLTRANSFERASE YEEA-RELATED"/>
    <property type="match status" value="1"/>
</dbReference>
<name>A0ABW4CPY2_9LACO</name>
<dbReference type="Pfam" id="PF20466">
    <property type="entry name" value="MmeI_TRD"/>
    <property type="match status" value="1"/>
</dbReference>
<keyword evidence="11" id="KW-1185">Reference proteome</keyword>
<feature type="domain" description="MmeI-like DNA-methyltransferase" evidence="9">
    <location>
        <begin position="319"/>
        <end position="572"/>
    </location>
</feature>
<sequence>MAITEYEDQIQEIVSKPDHSEFIYDFLGVYDIPRATVTKLRKGMNNLAKEAGAVYLKNKLYFREGTGDLMQDYADLQERVDELGSKPRYLLVTDYQHLLAKDTKTNETLDIEFAKLPQYFDFFLAWNGIEKADFEKENPADVRAAERFAKLYDVVVKDNPDATRKGLNLFLIRILFCLFAEDTNIFEHDLFTNRVKQMTADDGSNFDQFIGSLFGVLDFEKAQRPVDTPSWLNDFPYVDGDLFKDQHESLHFSAKSRKLIIEAGELLKWDQINPDILGSMIQAVASEDSRSHLGMHYTSVPNIMKVIKPLFLDGLREDFEAAKDNEDKLQQLYDRIGRIKFMDPACGSGNFLIITYKELRQLEIDILIELNNIGVSTMYVPSVTLDQFYGIEIDDFACDVTRLSLWIAEHQMNVKLHRQISDAVRPTLPLQHAGAILQADSLSVDWNSIMQVDLNTEAYVFGNPPYVGHSKQTTNQKKMIRKIFTGISGSGYLDYIAGWLELGFRYILGKRAKIAFVTTNSIFEGEQVAILWPHILEKLQIHFAYQSFKWKNNAKGNAGVTVAIVGLQNKNDKIQCHLYGDQGFKCVNHISPYLIEGSDDVVEDLSLPLSPRPEMQFGNKPTDGGGLIFNDEEYNEAISKYPELKRYLRRYVGSDELVKGKRRYVLWLSEHDVKALSNNPLVQSRLDIVRSARLKSGTPSTKQWASKPYMFKQIAPYYKKQSLHGYVVVVPAVSSENREYIPMGYLSNEDTILNNRVYGVFDASLWLFAILQSRMHLVWVDRVGGKLETRYSYSSGICYNAFPFPVLTERKKAELEEYALRILDIREELGGSLADMYGTPCAKTNAKPMNLRLRDAHQALDKAVDRAYRSNNFPDNNSRFELLMSLYKEEQGGISNE</sequence>
<evidence type="ECO:0000259" key="5">
    <source>
        <dbReference type="Pfam" id="PF20464"/>
    </source>
</evidence>
<dbReference type="Pfam" id="PF20464">
    <property type="entry name" value="MmeI_N"/>
    <property type="match status" value="1"/>
</dbReference>